<proteinExistence type="predicted"/>
<protein>
    <submittedName>
        <fullName evidence="1">Uncharacterized protein</fullName>
    </submittedName>
</protein>
<evidence type="ECO:0000313" key="1">
    <source>
        <dbReference type="EMBL" id="MBX60781.1"/>
    </source>
</evidence>
<dbReference type="EMBL" id="GGEC01080297">
    <property type="protein sequence ID" value="MBX60781.1"/>
    <property type="molecule type" value="Transcribed_RNA"/>
</dbReference>
<organism evidence="1">
    <name type="scientific">Rhizophora mucronata</name>
    <name type="common">Asiatic mangrove</name>
    <dbReference type="NCBI Taxonomy" id="61149"/>
    <lineage>
        <taxon>Eukaryota</taxon>
        <taxon>Viridiplantae</taxon>
        <taxon>Streptophyta</taxon>
        <taxon>Embryophyta</taxon>
        <taxon>Tracheophyta</taxon>
        <taxon>Spermatophyta</taxon>
        <taxon>Magnoliopsida</taxon>
        <taxon>eudicotyledons</taxon>
        <taxon>Gunneridae</taxon>
        <taxon>Pentapetalae</taxon>
        <taxon>rosids</taxon>
        <taxon>fabids</taxon>
        <taxon>Malpighiales</taxon>
        <taxon>Rhizophoraceae</taxon>
        <taxon>Rhizophora</taxon>
    </lineage>
</organism>
<dbReference type="AlphaFoldDB" id="A0A2P2Q1A5"/>
<reference evidence="1" key="1">
    <citation type="submission" date="2018-02" db="EMBL/GenBank/DDBJ databases">
        <title>Rhizophora mucronata_Transcriptome.</title>
        <authorList>
            <person name="Meera S.P."/>
            <person name="Sreeshan A."/>
            <person name="Augustine A."/>
        </authorList>
    </citation>
    <scope>NUCLEOTIDE SEQUENCE</scope>
    <source>
        <tissue evidence="1">Leaf</tissue>
    </source>
</reference>
<name>A0A2P2Q1A5_RHIMU</name>
<accession>A0A2P2Q1A5</accession>
<sequence>MLVRKDGGLISNQIFSSLVPSQPFPFLLHRPHVCYSSSSSLFPHPIELVIYKVFST</sequence>